<proteinExistence type="predicted"/>
<sequence>MKQFFISMLLCACATLSFSQPLNNISKDRNGNPMLEGCCTREALLQEPFAAWFVPNYNNYVVDSSTAAQLKQHINNKTFVLFLGTWCGDSKREVPRLYKIFDYCGVKPEQIKLVMVSNHDTAYKQSPTHEEKGLNIFRVPTLLVLENGNEINRFVEYPVESLEKDLLKILSRSAYKDAYNKTK</sequence>
<dbReference type="EMBL" id="SDHW01000004">
    <property type="protein sequence ID" value="RXK59252.1"/>
    <property type="molecule type" value="Genomic_DNA"/>
</dbReference>
<feature type="signal peptide" evidence="1">
    <location>
        <begin position="1"/>
        <end position="19"/>
    </location>
</feature>
<dbReference type="AlphaFoldDB" id="A0A4Q1CGK8"/>
<accession>A0A4Q1CGK8</accession>
<comment type="caution">
    <text evidence="3">The sequence shown here is derived from an EMBL/GenBank/DDBJ whole genome shotgun (WGS) entry which is preliminary data.</text>
</comment>
<evidence type="ECO:0000256" key="1">
    <source>
        <dbReference type="SAM" id="SignalP"/>
    </source>
</evidence>
<dbReference type="RefSeq" id="WP_129131556.1">
    <property type="nucleotide sequence ID" value="NZ_SDHW01000004.1"/>
</dbReference>
<evidence type="ECO:0000313" key="4">
    <source>
        <dbReference type="Proteomes" id="UP000290204"/>
    </source>
</evidence>
<feature type="domain" description="Thioredoxin" evidence="2">
    <location>
        <begin position="43"/>
        <end position="175"/>
    </location>
</feature>
<dbReference type="Gene3D" id="3.40.30.10">
    <property type="entry name" value="Glutaredoxin"/>
    <property type="match status" value="1"/>
</dbReference>
<keyword evidence="1" id="KW-0732">Signal</keyword>
<feature type="chain" id="PRO_5020725411" evidence="1">
    <location>
        <begin position="20"/>
        <end position="183"/>
    </location>
</feature>
<protein>
    <submittedName>
        <fullName evidence="3">Thioredoxin family protein</fullName>
    </submittedName>
</protein>
<reference evidence="3 4" key="1">
    <citation type="submission" date="2019-01" db="EMBL/GenBank/DDBJ databases">
        <title>Lacibacter sp. strain TTM-7.</title>
        <authorList>
            <person name="Chen W.-M."/>
        </authorList>
    </citation>
    <scope>NUCLEOTIDE SEQUENCE [LARGE SCALE GENOMIC DNA]</scope>
    <source>
        <strain evidence="3 4">TTM-7</strain>
    </source>
</reference>
<dbReference type="InterPro" id="IPR036249">
    <property type="entry name" value="Thioredoxin-like_sf"/>
</dbReference>
<dbReference type="Proteomes" id="UP000290204">
    <property type="component" value="Unassembled WGS sequence"/>
</dbReference>
<dbReference type="PROSITE" id="PS51352">
    <property type="entry name" value="THIOREDOXIN_2"/>
    <property type="match status" value="1"/>
</dbReference>
<name>A0A4Q1CGK8_9BACT</name>
<evidence type="ECO:0000259" key="2">
    <source>
        <dbReference type="PROSITE" id="PS51352"/>
    </source>
</evidence>
<evidence type="ECO:0000313" key="3">
    <source>
        <dbReference type="EMBL" id="RXK59252.1"/>
    </source>
</evidence>
<dbReference type="SUPFAM" id="SSF52833">
    <property type="entry name" value="Thioredoxin-like"/>
    <property type="match status" value="1"/>
</dbReference>
<keyword evidence="4" id="KW-1185">Reference proteome</keyword>
<dbReference type="OrthoDB" id="6398367at2"/>
<dbReference type="CDD" id="cd02947">
    <property type="entry name" value="TRX_family"/>
    <property type="match status" value="1"/>
</dbReference>
<organism evidence="3 4">
    <name type="scientific">Lacibacter luteus</name>
    <dbReference type="NCBI Taxonomy" id="2508719"/>
    <lineage>
        <taxon>Bacteria</taxon>
        <taxon>Pseudomonadati</taxon>
        <taxon>Bacteroidota</taxon>
        <taxon>Chitinophagia</taxon>
        <taxon>Chitinophagales</taxon>
        <taxon>Chitinophagaceae</taxon>
        <taxon>Lacibacter</taxon>
    </lineage>
</organism>
<gene>
    <name evidence="3" type="ORF">ESA94_14010</name>
</gene>
<dbReference type="InterPro" id="IPR013766">
    <property type="entry name" value="Thioredoxin_domain"/>
</dbReference>